<dbReference type="GO" id="GO:0005730">
    <property type="term" value="C:nucleolus"/>
    <property type="evidence" value="ECO:0007669"/>
    <property type="project" value="TreeGrafter"/>
</dbReference>
<keyword evidence="4" id="KW-1185">Reference proteome</keyword>
<dbReference type="Gene3D" id="3.30.70.330">
    <property type="match status" value="2"/>
</dbReference>
<keyword evidence="1" id="KW-0694">RNA-binding</keyword>
<feature type="domain" description="RRM" evidence="2">
    <location>
        <begin position="121"/>
        <end position="209"/>
    </location>
</feature>
<evidence type="ECO:0000256" key="1">
    <source>
        <dbReference type="PROSITE-ProRule" id="PRU00176"/>
    </source>
</evidence>
<sequence>MNKSSSTDSSKSIYVGNIDPRVTKEQLYEIFIQFGIVNKIRYPKDKISQDYQGYAFIEFSNENDLNYILKLSNAKNSNNGNIIRLYDRWLRIRRTGDNNNSNNSNAKNDKSNENINDIPLAKIIIENLDNTIDLKTITRIVTKFGKIYKPVEFFSTDKEEKEEAEGNDLNTVQNCYIYFNYYRDADDAIKTLNGTHIGNQNVIVKYAKRSQGQKGYYGNNTNFHSNITSNPGFSINLYTNKQLHTMQVKNILISVVSLITIVEANNATSNSSSANAAVAQYGLGLGNKAALGAIAAGAVAYML</sequence>
<dbReference type="GO" id="GO:0071011">
    <property type="term" value="C:precatalytic spliceosome"/>
    <property type="evidence" value="ECO:0007669"/>
    <property type="project" value="TreeGrafter"/>
</dbReference>
<dbReference type="PANTHER" id="PTHR48030:SF3">
    <property type="entry name" value="SPLICING FACTOR 3B SUBUNIT 4"/>
    <property type="match status" value="1"/>
</dbReference>
<evidence type="ECO:0000313" key="4">
    <source>
        <dbReference type="Proteomes" id="UP000750334"/>
    </source>
</evidence>
<reference evidence="3 4" key="1">
    <citation type="submission" date="2020-11" db="EMBL/GenBank/DDBJ databases">
        <title>Kefir isolates.</title>
        <authorList>
            <person name="Marcisauskas S."/>
            <person name="Kim Y."/>
            <person name="Blasche S."/>
        </authorList>
    </citation>
    <scope>NUCLEOTIDE SEQUENCE [LARGE SCALE GENOMIC DNA]</scope>
    <source>
        <strain evidence="3 4">OG2</strain>
    </source>
</reference>
<dbReference type="PANTHER" id="PTHR48030">
    <property type="entry name" value="SPLICING FACTOR 3B SUBUNIT 4"/>
    <property type="match status" value="1"/>
</dbReference>
<evidence type="ECO:0000313" key="3">
    <source>
        <dbReference type="EMBL" id="KAG0655100.1"/>
    </source>
</evidence>
<dbReference type="PROSITE" id="PS50102">
    <property type="entry name" value="RRM"/>
    <property type="match status" value="2"/>
</dbReference>
<evidence type="ECO:0000259" key="2">
    <source>
        <dbReference type="PROSITE" id="PS50102"/>
    </source>
</evidence>
<dbReference type="InterPro" id="IPR035979">
    <property type="entry name" value="RBD_domain_sf"/>
</dbReference>
<name>A0A9P6VU60_MAUEX</name>
<dbReference type="GO" id="GO:0003723">
    <property type="term" value="F:RNA binding"/>
    <property type="evidence" value="ECO:0007669"/>
    <property type="project" value="UniProtKB-UniRule"/>
</dbReference>
<gene>
    <name evidence="3" type="ORF">C6P45_003153</name>
</gene>
<dbReference type="OrthoDB" id="10259687at2759"/>
<dbReference type="Proteomes" id="UP000750334">
    <property type="component" value="Unassembled WGS sequence"/>
</dbReference>
<dbReference type="AlphaFoldDB" id="A0A9P6VU60"/>
<dbReference type="SUPFAM" id="SSF54928">
    <property type="entry name" value="RNA-binding domain, RBD"/>
    <property type="match status" value="2"/>
</dbReference>
<dbReference type="InterPro" id="IPR000504">
    <property type="entry name" value="RRM_dom"/>
</dbReference>
<dbReference type="SMART" id="SM00360">
    <property type="entry name" value="RRM"/>
    <property type="match status" value="2"/>
</dbReference>
<dbReference type="InterPro" id="IPR052084">
    <property type="entry name" value="SF3B4_spliceosome_assoc"/>
</dbReference>
<comment type="caution">
    <text evidence="3">The sequence shown here is derived from an EMBL/GenBank/DDBJ whole genome shotgun (WGS) entry which is preliminary data.</text>
</comment>
<protein>
    <recommendedName>
        <fullName evidence="2">RRM domain-containing protein</fullName>
    </recommendedName>
</protein>
<dbReference type="EMBL" id="PUHR01000306">
    <property type="protein sequence ID" value="KAG0655100.1"/>
    <property type="molecule type" value="Genomic_DNA"/>
</dbReference>
<dbReference type="GO" id="GO:0048026">
    <property type="term" value="P:positive regulation of mRNA splicing, via spliceosome"/>
    <property type="evidence" value="ECO:0007669"/>
    <property type="project" value="TreeGrafter"/>
</dbReference>
<dbReference type="Pfam" id="PF00076">
    <property type="entry name" value="RRM_1"/>
    <property type="match status" value="1"/>
</dbReference>
<organism evidence="3 4">
    <name type="scientific">Maudiozyma exigua</name>
    <name type="common">Yeast</name>
    <name type="synonym">Kazachstania exigua</name>
    <dbReference type="NCBI Taxonomy" id="34358"/>
    <lineage>
        <taxon>Eukaryota</taxon>
        <taxon>Fungi</taxon>
        <taxon>Dikarya</taxon>
        <taxon>Ascomycota</taxon>
        <taxon>Saccharomycotina</taxon>
        <taxon>Saccharomycetes</taxon>
        <taxon>Saccharomycetales</taxon>
        <taxon>Saccharomycetaceae</taxon>
        <taxon>Maudiozyma</taxon>
    </lineage>
</organism>
<feature type="domain" description="RRM" evidence="2">
    <location>
        <begin position="11"/>
        <end position="97"/>
    </location>
</feature>
<dbReference type="InterPro" id="IPR012677">
    <property type="entry name" value="Nucleotide-bd_a/b_plait_sf"/>
</dbReference>
<proteinExistence type="predicted"/>
<accession>A0A9P6VU60</accession>